<keyword evidence="3" id="KW-1185">Reference proteome</keyword>
<dbReference type="EMBL" id="BSNV01000002">
    <property type="protein sequence ID" value="GLQ65026.1"/>
    <property type="molecule type" value="Genomic_DNA"/>
</dbReference>
<gene>
    <name evidence="2" type="ORF">GCM10007870_06100</name>
</gene>
<evidence type="ECO:0000313" key="3">
    <source>
        <dbReference type="Proteomes" id="UP001156629"/>
    </source>
</evidence>
<name>A0ABQ5WQT9_9PROT</name>
<protein>
    <recommendedName>
        <fullName evidence="4">Secreted protein</fullName>
    </recommendedName>
</protein>
<evidence type="ECO:0000256" key="1">
    <source>
        <dbReference type="SAM" id="MobiDB-lite"/>
    </source>
</evidence>
<reference evidence="3" key="1">
    <citation type="journal article" date="2019" name="Int. J. Syst. Evol. Microbiol.">
        <title>The Global Catalogue of Microorganisms (GCM) 10K type strain sequencing project: providing services to taxonomists for standard genome sequencing and annotation.</title>
        <authorList>
            <consortium name="The Broad Institute Genomics Platform"/>
            <consortium name="The Broad Institute Genome Sequencing Center for Infectious Disease"/>
            <person name="Wu L."/>
            <person name="Ma J."/>
        </authorList>
    </citation>
    <scope>NUCLEOTIDE SEQUENCE [LARGE SCALE GENOMIC DNA]</scope>
    <source>
        <strain evidence="3">NBRC 3266</strain>
    </source>
</reference>
<comment type="caution">
    <text evidence="2">The sequence shown here is derived from an EMBL/GenBank/DDBJ whole genome shotgun (WGS) entry which is preliminary data.</text>
</comment>
<evidence type="ECO:0008006" key="4">
    <source>
        <dbReference type="Google" id="ProtNLM"/>
    </source>
</evidence>
<evidence type="ECO:0000313" key="2">
    <source>
        <dbReference type="EMBL" id="GLQ65026.1"/>
    </source>
</evidence>
<accession>A0ABQ5WQT9</accession>
<proteinExistence type="predicted"/>
<feature type="region of interest" description="Disordered" evidence="1">
    <location>
        <begin position="124"/>
        <end position="178"/>
    </location>
</feature>
<sequence length="200" mass="21949">MFMHMFVTSFDTGDYLILLTFHMLRSLRYSGRTSLFLGTALGALALSTQARADDDIVSKMEQEMSRLQAAQAHVQEEQRAINHDMAILKAEIARHHASGTSPIHANSPHAEQIATQENHSENITTASIRRHGNKTTESPETISAERGMTTTSASAPLHGAHTRRDRVSLSPTGRDLIDTDKGSELAVVGHRAEDVLVHFA</sequence>
<organism evidence="2 3">
    <name type="scientific">Gluconobacter kondonii</name>
    <dbReference type="NCBI Taxonomy" id="941463"/>
    <lineage>
        <taxon>Bacteria</taxon>
        <taxon>Pseudomonadati</taxon>
        <taxon>Pseudomonadota</taxon>
        <taxon>Alphaproteobacteria</taxon>
        <taxon>Acetobacterales</taxon>
        <taxon>Acetobacteraceae</taxon>
        <taxon>Gluconobacter</taxon>
    </lineage>
</organism>
<dbReference type="Proteomes" id="UP001156629">
    <property type="component" value="Unassembled WGS sequence"/>
</dbReference>